<gene>
    <name evidence="2" type="ORF">jhhlp_004121</name>
</gene>
<dbReference type="VEuPathDB" id="FungiDB:jhhlp_004121"/>
<reference evidence="2 3" key="1">
    <citation type="journal article" date="2017" name="G3 (Bethesda)">
        <title>First Draft Genome Sequence of the Pathogenic Fungus Lomentospora prolificans (Formerly Scedosporium prolificans).</title>
        <authorList>
            <person name="Luo R."/>
            <person name="Zimin A."/>
            <person name="Workman R."/>
            <person name="Fan Y."/>
            <person name="Pertea G."/>
            <person name="Grossman N."/>
            <person name="Wear M.P."/>
            <person name="Jia B."/>
            <person name="Miller H."/>
            <person name="Casadevall A."/>
            <person name="Timp W."/>
            <person name="Zhang S.X."/>
            <person name="Salzberg S.L."/>
        </authorList>
    </citation>
    <scope>NUCLEOTIDE SEQUENCE [LARGE SCALE GENOMIC DNA]</scope>
    <source>
        <strain evidence="2 3">JHH-5317</strain>
    </source>
</reference>
<evidence type="ECO:0000313" key="2">
    <source>
        <dbReference type="EMBL" id="PKS09504.1"/>
    </source>
</evidence>
<feature type="compositionally biased region" description="Acidic residues" evidence="1">
    <location>
        <begin position="392"/>
        <end position="419"/>
    </location>
</feature>
<feature type="region of interest" description="Disordered" evidence="1">
    <location>
        <begin position="1"/>
        <end position="24"/>
    </location>
</feature>
<feature type="region of interest" description="Disordered" evidence="1">
    <location>
        <begin position="389"/>
        <end position="419"/>
    </location>
</feature>
<evidence type="ECO:0000313" key="3">
    <source>
        <dbReference type="Proteomes" id="UP000233524"/>
    </source>
</evidence>
<accession>A0A2N3NAQ8</accession>
<protein>
    <submittedName>
        <fullName evidence="2">Uncharacterized protein</fullName>
    </submittedName>
</protein>
<dbReference type="STRING" id="41688.A0A2N3NAQ8"/>
<feature type="compositionally biased region" description="Acidic residues" evidence="1">
    <location>
        <begin position="355"/>
        <end position="368"/>
    </location>
</feature>
<sequence>MPPLTPIHIRGKRGGAAKTSTPAPSDRVLYEERKRRRTERSRSRRRSLLERLPPELIVQVFIHSTNYNLVFCNHYLRSLLNNDYCATQLAVKAFGPTWSRYFDSSRRADVADTSSPLDPDDDRWPIYHSQNLLMEQKFFTARMILKAQQIWFDETRPKSGTSVIHCQMCPDPQPGCEEHCRAGAGHVFNAVACFEHDYQAAKRGVRGQVLGWSQLRSRQDVEPGITMKNGYLKAPWSEDDERLAFWLFTSGAHVYHDRDDDGRDSLEIALGQISGPKVNEFFVYGSSDLIDVTTWPLKEAYALYLRCKDMVEVDPGFQALRDLRDRIGNTFEADDPMALRSLRRNAGRDPNNSDLEYDPENDSDVDADFEGDENLEHIRKEVRYQRMLNAVLEEEEDDEEEEDEEDEGLEGYMEDDEDE</sequence>
<dbReference type="InParanoid" id="A0A2N3NAQ8"/>
<dbReference type="Proteomes" id="UP000233524">
    <property type="component" value="Unassembled WGS sequence"/>
</dbReference>
<proteinExistence type="predicted"/>
<organism evidence="2 3">
    <name type="scientific">Lomentospora prolificans</name>
    <dbReference type="NCBI Taxonomy" id="41688"/>
    <lineage>
        <taxon>Eukaryota</taxon>
        <taxon>Fungi</taxon>
        <taxon>Dikarya</taxon>
        <taxon>Ascomycota</taxon>
        <taxon>Pezizomycotina</taxon>
        <taxon>Sordariomycetes</taxon>
        <taxon>Hypocreomycetidae</taxon>
        <taxon>Microascales</taxon>
        <taxon>Microascaceae</taxon>
        <taxon>Lomentospora</taxon>
    </lineage>
</organism>
<dbReference type="EMBL" id="NLAX01000010">
    <property type="protein sequence ID" value="PKS09504.1"/>
    <property type="molecule type" value="Genomic_DNA"/>
</dbReference>
<dbReference type="AlphaFoldDB" id="A0A2N3NAQ8"/>
<comment type="caution">
    <text evidence="2">The sequence shown here is derived from an EMBL/GenBank/DDBJ whole genome shotgun (WGS) entry which is preliminary data.</text>
</comment>
<evidence type="ECO:0000256" key="1">
    <source>
        <dbReference type="SAM" id="MobiDB-lite"/>
    </source>
</evidence>
<name>A0A2N3NAQ8_9PEZI</name>
<feature type="region of interest" description="Disordered" evidence="1">
    <location>
        <begin position="343"/>
        <end position="368"/>
    </location>
</feature>
<dbReference type="OrthoDB" id="4167490at2759"/>
<keyword evidence="3" id="KW-1185">Reference proteome</keyword>